<dbReference type="SMART" id="SM00245">
    <property type="entry name" value="TSPc"/>
    <property type="match status" value="1"/>
</dbReference>
<dbReference type="GO" id="GO:0007165">
    <property type="term" value="P:signal transduction"/>
    <property type="evidence" value="ECO:0007669"/>
    <property type="project" value="TreeGrafter"/>
</dbReference>
<dbReference type="Gene3D" id="2.30.42.10">
    <property type="match status" value="1"/>
</dbReference>
<dbReference type="PROSITE" id="PS50106">
    <property type="entry name" value="PDZ"/>
    <property type="match status" value="1"/>
</dbReference>
<comment type="similarity">
    <text evidence="1 5">Belongs to the peptidase S41A family.</text>
</comment>
<dbReference type="InterPro" id="IPR036034">
    <property type="entry name" value="PDZ_sf"/>
</dbReference>
<dbReference type="SUPFAM" id="SSF52096">
    <property type="entry name" value="ClpP/crotonase"/>
    <property type="match status" value="1"/>
</dbReference>
<dbReference type="SMART" id="SM00228">
    <property type="entry name" value="PDZ"/>
    <property type="match status" value="1"/>
</dbReference>
<evidence type="ECO:0000313" key="7">
    <source>
        <dbReference type="EMBL" id="OGZ30119.1"/>
    </source>
</evidence>
<dbReference type="InterPro" id="IPR004447">
    <property type="entry name" value="Peptidase_S41A"/>
</dbReference>
<evidence type="ECO:0000256" key="4">
    <source>
        <dbReference type="ARBA" id="ARBA00022825"/>
    </source>
</evidence>
<evidence type="ECO:0000256" key="3">
    <source>
        <dbReference type="ARBA" id="ARBA00022801"/>
    </source>
</evidence>
<dbReference type="Pfam" id="PF03572">
    <property type="entry name" value="Peptidase_S41"/>
    <property type="match status" value="1"/>
</dbReference>
<evidence type="ECO:0000313" key="8">
    <source>
        <dbReference type="Proteomes" id="UP000178428"/>
    </source>
</evidence>
<dbReference type="STRING" id="1801725.A3J00_03725"/>
<keyword evidence="3 5" id="KW-0378">Hydrolase</keyword>
<dbReference type="PANTHER" id="PTHR32060:SF30">
    <property type="entry name" value="CARBOXY-TERMINAL PROCESSING PROTEASE CTPA"/>
    <property type="match status" value="1"/>
</dbReference>
<dbReference type="CDD" id="cd06782">
    <property type="entry name" value="cpPDZ_CPP-like"/>
    <property type="match status" value="1"/>
</dbReference>
<dbReference type="InterPro" id="IPR005151">
    <property type="entry name" value="Tail-specific_protease"/>
</dbReference>
<name>A0A1G2EWD9_9BACT</name>
<dbReference type="GO" id="GO:0006508">
    <property type="term" value="P:proteolysis"/>
    <property type="evidence" value="ECO:0007669"/>
    <property type="project" value="UniProtKB-KW"/>
</dbReference>
<feature type="domain" description="PDZ" evidence="6">
    <location>
        <begin position="108"/>
        <end position="176"/>
    </location>
</feature>
<dbReference type="Proteomes" id="UP000178428">
    <property type="component" value="Unassembled WGS sequence"/>
</dbReference>
<dbReference type="InterPro" id="IPR041489">
    <property type="entry name" value="PDZ_6"/>
</dbReference>
<keyword evidence="4 5" id="KW-0720">Serine protease</keyword>
<evidence type="ECO:0000256" key="5">
    <source>
        <dbReference type="RuleBase" id="RU004404"/>
    </source>
</evidence>
<dbReference type="Pfam" id="PF17820">
    <property type="entry name" value="PDZ_6"/>
    <property type="match status" value="1"/>
</dbReference>
<dbReference type="GO" id="GO:0004175">
    <property type="term" value="F:endopeptidase activity"/>
    <property type="evidence" value="ECO:0007669"/>
    <property type="project" value="TreeGrafter"/>
</dbReference>
<reference evidence="7 8" key="1">
    <citation type="journal article" date="2016" name="Nat. Commun.">
        <title>Thousands of microbial genomes shed light on interconnected biogeochemical processes in an aquifer system.</title>
        <authorList>
            <person name="Anantharaman K."/>
            <person name="Brown C.T."/>
            <person name="Hug L.A."/>
            <person name="Sharon I."/>
            <person name="Castelle C.J."/>
            <person name="Probst A.J."/>
            <person name="Thomas B.C."/>
            <person name="Singh A."/>
            <person name="Wilkins M.J."/>
            <person name="Karaoz U."/>
            <person name="Brodie E.L."/>
            <person name="Williams K.H."/>
            <person name="Hubbard S.S."/>
            <person name="Banfield J.F."/>
        </authorList>
    </citation>
    <scope>NUCLEOTIDE SEQUENCE [LARGE SCALE GENOMIC DNA]</scope>
</reference>
<dbReference type="InterPro" id="IPR029045">
    <property type="entry name" value="ClpP/crotonase-like_dom_sf"/>
</dbReference>
<dbReference type="NCBIfam" id="TIGR00225">
    <property type="entry name" value="prc"/>
    <property type="match status" value="1"/>
</dbReference>
<dbReference type="EMBL" id="MHMR01000027">
    <property type="protein sequence ID" value="OGZ30119.1"/>
    <property type="molecule type" value="Genomic_DNA"/>
</dbReference>
<dbReference type="CDD" id="cd07560">
    <property type="entry name" value="Peptidase_S41_CPP"/>
    <property type="match status" value="1"/>
</dbReference>
<keyword evidence="2 5" id="KW-0645">Protease</keyword>
<evidence type="ECO:0000256" key="1">
    <source>
        <dbReference type="ARBA" id="ARBA00009179"/>
    </source>
</evidence>
<proteinExistence type="inferred from homology"/>
<dbReference type="PANTHER" id="PTHR32060">
    <property type="entry name" value="TAIL-SPECIFIC PROTEASE"/>
    <property type="match status" value="1"/>
</dbReference>
<protein>
    <recommendedName>
        <fullName evidence="6">PDZ domain-containing protein</fullName>
    </recommendedName>
</protein>
<organism evidence="7 8">
    <name type="scientific">Candidatus Niyogibacteria bacterium RIFCSPLOWO2_02_FULL_45_13</name>
    <dbReference type="NCBI Taxonomy" id="1801725"/>
    <lineage>
        <taxon>Bacteria</taxon>
        <taxon>Candidatus Niyogiibacteriota</taxon>
    </lineage>
</organism>
<dbReference type="GO" id="GO:0030288">
    <property type="term" value="C:outer membrane-bounded periplasmic space"/>
    <property type="evidence" value="ECO:0007669"/>
    <property type="project" value="TreeGrafter"/>
</dbReference>
<dbReference type="SUPFAM" id="SSF50156">
    <property type="entry name" value="PDZ domain-like"/>
    <property type="match status" value="1"/>
</dbReference>
<gene>
    <name evidence="7" type="ORF">A3J00_03725</name>
</gene>
<evidence type="ECO:0000259" key="6">
    <source>
        <dbReference type="PROSITE" id="PS50106"/>
    </source>
</evidence>
<dbReference type="GO" id="GO:0008236">
    <property type="term" value="F:serine-type peptidase activity"/>
    <property type="evidence" value="ECO:0007669"/>
    <property type="project" value="UniProtKB-KW"/>
</dbReference>
<dbReference type="Gene3D" id="3.30.750.44">
    <property type="match status" value="1"/>
</dbReference>
<dbReference type="InterPro" id="IPR001478">
    <property type="entry name" value="PDZ"/>
</dbReference>
<dbReference type="FunFam" id="2.30.42.10:FF:000063">
    <property type="entry name" value="Peptidase, S41 family"/>
    <property type="match status" value="1"/>
</dbReference>
<evidence type="ECO:0000256" key="2">
    <source>
        <dbReference type="ARBA" id="ARBA00022670"/>
    </source>
</evidence>
<comment type="caution">
    <text evidence="7">The sequence shown here is derived from an EMBL/GenBank/DDBJ whole genome shotgun (WGS) entry which is preliminary data.</text>
</comment>
<dbReference type="Gene3D" id="3.90.226.10">
    <property type="entry name" value="2-enoyl-CoA Hydratase, Chain A, domain 1"/>
    <property type="match status" value="1"/>
</dbReference>
<accession>A0A1G2EWD9</accession>
<sequence>MNFYLSKKTVLILAGILVVLASFGLGVYFGYESRPEVEKVLAVLGKEPQIGTTGELDFSPFWKSWRVIEEKYVSSDGLDRQSMLWGSIEGLAASLDDPYTVFLPPVENKTFEDEIRGDFEGVGMEISMRKGALTVVAPLNGTPAYRAGIKSGDKIIKIGDESTAGLDLTEAVQKIKGPRGTKVVLTILRNGEDSTREISVERDVIQIPLIDTESRPDGVFIIRLYSFSERSPSAFRTALREMAESGSGKLVLDLRNNPGGYLEAAVDISSWFLPAGKTVVRESLGSADEKIYRSKGYNVFGGIPMVILANGGSASASEIVAGALRDYGLAKIVGTKTFGKGSVQELVPITSDTSLKITVARWLTPLGHSISENGLEPDVQVEAAKENDESVDPQLDRAIEILKNMQ</sequence>
<dbReference type="AlphaFoldDB" id="A0A1G2EWD9"/>